<sequence length="101" mass="10329">MSAEAGLTTPNIDEGATNTALIRSAARTVVLADHTKWDETGLSRFAALDEVAVLVTDSGLDGSAREAAEAVVGELVVAEVAPGTTETGGRARTTDDTEDAQ</sequence>
<name>A0ABM8FZ55_9CELL</name>
<dbReference type="Proteomes" id="UP001321475">
    <property type="component" value="Chromosome"/>
</dbReference>
<organism evidence="3 4">
    <name type="scientific">Paraoerskovia sediminicola</name>
    <dbReference type="NCBI Taxonomy" id="1138587"/>
    <lineage>
        <taxon>Bacteria</taxon>
        <taxon>Bacillati</taxon>
        <taxon>Actinomycetota</taxon>
        <taxon>Actinomycetes</taxon>
        <taxon>Micrococcales</taxon>
        <taxon>Cellulomonadaceae</taxon>
        <taxon>Paraoerskovia</taxon>
    </lineage>
</organism>
<dbReference type="InterPro" id="IPR037171">
    <property type="entry name" value="NagB/RpiA_transferase-like"/>
</dbReference>
<accession>A0ABM8FZ55</accession>
<reference evidence="4" key="1">
    <citation type="journal article" date="2019" name="Int. J. Syst. Evol. Microbiol.">
        <title>The Global Catalogue of Microorganisms (GCM) 10K type strain sequencing project: providing services to taxonomists for standard genome sequencing and annotation.</title>
        <authorList>
            <consortium name="The Broad Institute Genomics Platform"/>
            <consortium name="The Broad Institute Genome Sequencing Center for Infectious Disease"/>
            <person name="Wu L."/>
            <person name="Ma J."/>
        </authorList>
    </citation>
    <scope>NUCLEOTIDE SEQUENCE [LARGE SCALE GENOMIC DNA]</scope>
    <source>
        <strain evidence="4">NBRC 108565</strain>
    </source>
</reference>
<evidence type="ECO:0000313" key="3">
    <source>
        <dbReference type="EMBL" id="BDZ41043.1"/>
    </source>
</evidence>
<evidence type="ECO:0000259" key="2">
    <source>
        <dbReference type="Pfam" id="PF00455"/>
    </source>
</evidence>
<feature type="domain" description="DeoR-like transcriptional repressor C-terminal sensor" evidence="2">
    <location>
        <begin position="2"/>
        <end position="58"/>
    </location>
</feature>
<proteinExistence type="predicted"/>
<dbReference type="EMBL" id="AP027729">
    <property type="protein sequence ID" value="BDZ41043.1"/>
    <property type="molecule type" value="Genomic_DNA"/>
</dbReference>
<gene>
    <name evidence="3" type="ORF">GCM10025865_03420</name>
</gene>
<protein>
    <recommendedName>
        <fullName evidence="2">DeoR-like transcriptional repressor C-terminal sensor domain-containing protein</fullName>
    </recommendedName>
</protein>
<dbReference type="SUPFAM" id="SSF100950">
    <property type="entry name" value="NagB/RpiA/CoA transferase-like"/>
    <property type="match status" value="1"/>
</dbReference>
<keyword evidence="4" id="KW-1185">Reference proteome</keyword>
<feature type="region of interest" description="Disordered" evidence="1">
    <location>
        <begin position="79"/>
        <end position="101"/>
    </location>
</feature>
<evidence type="ECO:0000313" key="4">
    <source>
        <dbReference type="Proteomes" id="UP001321475"/>
    </source>
</evidence>
<dbReference type="Pfam" id="PF00455">
    <property type="entry name" value="DeoRC"/>
    <property type="match status" value="1"/>
</dbReference>
<evidence type="ECO:0000256" key="1">
    <source>
        <dbReference type="SAM" id="MobiDB-lite"/>
    </source>
</evidence>
<dbReference type="InterPro" id="IPR014036">
    <property type="entry name" value="DeoR-like_C"/>
</dbReference>
<feature type="compositionally biased region" description="Low complexity" evidence="1">
    <location>
        <begin position="79"/>
        <end position="91"/>
    </location>
</feature>